<organism evidence="3 4">
    <name type="scientific">Hemibagrus wyckioides</name>
    <dbReference type="NCBI Taxonomy" id="337641"/>
    <lineage>
        <taxon>Eukaryota</taxon>
        <taxon>Metazoa</taxon>
        <taxon>Chordata</taxon>
        <taxon>Craniata</taxon>
        <taxon>Vertebrata</taxon>
        <taxon>Euteleostomi</taxon>
        <taxon>Actinopterygii</taxon>
        <taxon>Neopterygii</taxon>
        <taxon>Teleostei</taxon>
        <taxon>Ostariophysi</taxon>
        <taxon>Siluriformes</taxon>
        <taxon>Bagridae</taxon>
        <taxon>Hemibagrus</taxon>
    </lineage>
</organism>
<evidence type="ECO:0000256" key="2">
    <source>
        <dbReference type="SAM" id="MobiDB-lite"/>
    </source>
</evidence>
<feature type="region of interest" description="Disordered" evidence="2">
    <location>
        <begin position="153"/>
        <end position="226"/>
    </location>
</feature>
<keyword evidence="4" id="KW-1185">Reference proteome</keyword>
<proteinExistence type="predicted"/>
<dbReference type="AlphaFoldDB" id="A0A9D3NM31"/>
<name>A0A9D3NM31_9TELE</name>
<feature type="compositionally biased region" description="Basic residues" evidence="2">
    <location>
        <begin position="195"/>
        <end position="209"/>
    </location>
</feature>
<dbReference type="OrthoDB" id="8958408at2759"/>
<feature type="compositionally biased region" description="Basic residues" evidence="2">
    <location>
        <begin position="156"/>
        <end position="168"/>
    </location>
</feature>
<gene>
    <name evidence="3" type="ORF">KOW79_013177</name>
</gene>
<feature type="compositionally biased region" description="Basic and acidic residues" evidence="2">
    <location>
        <begin position="210"/>
        <end position="226"/>
    </location>
</feature>
<dbReference type="Proteomes" id="UP000824219">
    <property type="component" value="Linkage Group LG15"/>
</dbReference>
<evidence type="ECO:0000313" key="4">
    <source>
        <dbReference type="Proteomes" id="UP000824219"/>
    </source>
</evidence>
<feature type="compositionally biased region" description="Basic and acidic residues" evidence="2">
    <location>
        <begin position="179"/>
        <end position="191"/>
    </location>
</feature>
<protein>
    <submittedName>
        <fullName evidence="3">Uncharacterized protein</fullName>
    </submittedName>
</protein>
<feature type="region of interest" description="Disordered" evidence="2">
    <location>
        <begin position="43"/>
        <end position="69"/>
    </location>
</feature>
<sequence length="226" mass="25806">MVDSMGARCFLCLRDQSNRSFSAERPSWQAECEVERRKASTPCAVPHAERSPPAAMEPPGFHPPSGMESARVGEMQQNVLLEVLSYCRALHAAVHRLEQKIDNMQAECRNQKISEKPTVSVGGAQLSRSLAQRLGPSPQAKLLRDSEWLQDTANVRGKRDKRRRRRARRTSETQQEVARQVKEKEPRDHAVQKSSRVKWWRKKRKHHAAARSDLEEAPSKERNAND</sequence>
<dbReference type="EMBL" id="JAHKSW010000015">
    <property type="protein sequence ID" value="KAG7323475.1"/>
    <property type="molecule type" value="Genomic_DNA"/>
</dbReference>
<evidence type="ECO:0000256" key="1">
    <source>
        <dbReference type="SAM" id="Coils"/>
    </source>
</evidence>
<comment type="caution">
    <text evidence="3">The sequence shown here is derived from an EMBL/GenBank/DDBJ whole genome shotgun (WGS) entry which is preliminary data.</text>
</comment>
<keyword evidence="1" id="KW-0175">Coiled coil</keyword>
<reference evidence="3 4" key="1">
    <citation type="submission" date="2021-06" db="EMBL/GenBank/DDBJ databases">
        <title>Chromosome-level genome assembly of the red-tail catfish (Hemibagrus wyckioides).</title>
        <authorList>
            <person name="Shao F."/>
        </authorList>
    </citation>
    <scope>NUCLEOTIDE SEQUENCE [LARGE SCALE GENOMIC DNA]</scope>
    <source>
        <strain evidence="3">EC202008001</strain>
        <tissue evidence="3">Blood</tissue>
    </source>
</reference>
<evidence type="ECO:0000313" key="3">
    <source>
        <dbReference type="EMBL" id="KAG7323475.1"/>
    </source>
</evidence>
<feature type="coiled-coil region" evidence="1">
    <location>
        <begin position="87"/>
        <end position="114"/>
    </location>
</feature>
<accession>A0A9D3NM31</accession>